<evidence type="ECO:0000256" key="2">
    <source>
        <dbReference type="ARBA" id="ARBA00008711"/>
    </source>
</evidence>
<dbReference type="InterPro" id="IPR036388">
    <property type="entry name" value="WH-like_DNA-bd_sf"/>
</dbReference>
<dbReference type="Pfam" id="PF01035">
    <property type="entry name" value="DNA_binding_1"/>
    <property type="match status" value="1"/>
</dbReference>
<comment type="similarity">
    <text evidence="2">Belongs to the MGMT family.</text>
</comment>
<evidence type="ECO:0000256" key="5">
    <source>
        <dbReference type="ARBA" id="ARBA00022679"/>
    </source>
</evidence>
<dbReference type="EC" id="2.1.1.63" evidence="3"/>
<keyword evidence="11" id="KW-1185">Reference proteome</keyword>
<dbReference type="CDD" id="cd06445">
    <property type="entry name" value="ATase"/>
    <property type="match status" value="1"/>
</dbReference>
<dbReference type="GO" id="GO:0003908">
    <property type="term" value="F:methylated-DNA-[protein]-cysteine S-methyltransferase activity"/>
    <property type="evidence" value="ECO:0007669"/>
    <property type="project" value="UniProtKB-EC"/>
</dbReference>
<dbReference type="InterPro" id="IPR036217">
    <property type="entry name" value="MethylDNA_cys_MeTrfase_DNAb"/>
</dbReference>
<evidence type="ECO:0000259" key="9">
    <source>
        <dbReference type="Pfam" id="PF01035"/>
    </source>
</evidence>
<evidence type="ECO:0000256" key="6">
    <source>
        <dbReference type="ARBA" id="ARBA00022763"/>
    </source>
</evidence>
<evidence type="ECO:0000256" key="4">
    <source>
        <dbReference type="ARBA" id="ARBA00022603"/>
    </source>
</evidence>
<evidence type="ECO:0000256" key="1">
    <source>
        <dbReference type="ARBA" id="ARBA00001286"/>
    </source>
</evidence>
<keyword evidence="6" id="KW-0227">DNA damage</keyword>
<dbReference type="EMBL" id="JAEDAO010000001">
    <property type="protein sequence ID" value="MBK0393383.1"/>
    <property type="molecule type" value="Genomic_DNA"/>
</dbReference>
<feature type="domain" description="Methylated-DNA-[protein]-cysteine S-methyltransferase DNA binding" evidence="9">
    <location>
        <begin position="89"/>
        <end position="171"/>
    </location>
</feature>
<keyword evidence="7" id="KW-0234">DNA repair</keyword>
<keyword evidence="5" id="KW-0808">Transferase</keyword>
<comment type="caution">
    <text evidence="10">The sequence shown here is derived from an EMBL/GenBank/DDBJ whole genome shotgun (WGS) entry which is preliminary data.</text>
</comment>
<dbReference type="Proteomes" id="UP000617041">
    <property type="component" value="Unassembled WGS sequence"/>
</dbReference>
<protein>
    <recommendedName>
        <fullName evidence="3">methylated-DNA--[protein]-cysteine S-methyltransferase</fullName>
        <ecNumber evidence="3">2.1.1.63</ecNumber>
    </recommendedName>
</protein>
<dbReference type="InterPro" id="IPR036631">
    <property type="entry name" value="MGMT_N_sf"/>
</dbReference>
<dbReference type="PROSITE" id="PS00374">
    <property type="entry name" value="MGMT"/>
    <property type="match status" value="1"/>
</dbReference>
<dbReference type="GO" id="GO:0032259">
    <property type="term" value="P:methylation"/>
    <property type="evidence" value="ECO:0007669"/>
    <property type="project" value="UniProtKB-KW"/>
</dbReference>
<keyword evidence="4" id="KW-0489">Methyltransferase</keyword>
<evidence type="ECO:0000313" key="10">
    <source>
        <dbReference type="EMBL" id="MBK0393383.1"/>
    </source>
</evidence>
<dbReference type="AlphaFoldDB" id="A0A934US51"/>
<dbReference type="Gene3D" id="1.10.10.10">
    <property type="entry name" value="Winged helix-like DNA-binding domain superfamily/Winged helix DNA-binding domain"/>
    <property type="match status" value="1"/>
</dbReference>
<gene>
    <name evidence="10" type="ORF">I8E28_12340</name>
</gene>
<proteinExistence type="inferred from homology"/>
<dbReference type="PANTHER" id="PTHR10815">
    <property type="entry name" value="METHYLATED-DNA--PROTEIN-CYSTEINE METHYLTRANSFERASE"/>
    <property type="match status" value="1"/>
</dbReference>
<dbReference type="SUPFAM" id="SSF53155">
    <property type="entry name" value="Methylated DNA-protein cysteine methyltransferase domain"/>
    <property type="match status" value="1"/>
</dbReference>
<reference evidence="10" key="1">
    <citation type="submission" date="2020-12" db="EMBL/GenBank/DDBJ databases">
        <title>Ramlibacter sp. nov., isolated from a freshwater alga, Cryptomonas.</title>
        <authorList>
            <person name="Kim H.M."/>
            <person name="Jeon C.O."/>
        </authorList>
    </citation>
    <scope>NUCLEOTIDE SEQUENCE</scope>
    <source>
        <strain evidence="10">CrO1</strain>
    </source>
</reference>
<evidence type="ECO:0000313" key="11">
    <source>
        <dbReference type="Proteomes" id="UP000617041"/>
    </source>
</evidence>
<evidence type="ECO:0000256" key="7">
    <source>
        <dbReference type="ARBA" id="ARBA00023204"/>
    </source>
</evidence>
<dbReference type="PANTHER" id="PTHR10815:SF5">
    <property type="entry name" value="METHYLATED-DNA--PROTEIN-CYSTEINE METHYLTRANSFERASE"/>
    <property type="match status" value="1"/>
</dbReference>
<sequence>MDAVGCCLVDTGIGRCGIAWTADGRIQAVQLPEADDAGTLRRMRKRCGDAPEASPPAAVQGVIARLRASLAGERDAMVDVEIDYDGVQDFQRRVYEAARRIPYGEVRTYGELARELGEPGAARAVGQALGHNPYAPLIPCHRILAAQGGSGGFSAEGGVLTKLRLLEIEGAVLGGEPGLFD</sequence>
<organism evidence="10 11">
    <name type="scientific">Ramlibacter algicola</name>
    <dbReference type="NCBI Taxonomy" id="2795217"/>
    <lineage>
        <taxon>Bacteria</taxon>
        <taxon>Pseudomonadati</taxon>
        <taxon>Pseudomonadota</taxon>
        <taxon>Betaproteobacteria</taxon>
        <taxon>Burkholderiales</taxon>
        <taxon>Comamonadaceae</taxon>
        <taxon>Ramlibacter</taxon>
    </lineage>
</organism>
<accession>A0A934US51</accession>
<dbReference type="InterPro" id="IPR014048">
    <property type="entry name" value="MethylDNA_cys_MeTrfase_DNA-bd"/>
</dbReference>
<dbReference type="GO" id="GO:0006281">
    <property type="term" value="P:DNA repair"/>
    <property type="evidence" value="ECO:0007669"/>
    <property type="project" value="UniProtKB-KW"/>
</dbReference>
<name>A0A934US51_9BURK</name>
<comment type="catalytic activity">
    <reaction evidence="8">
        <text>a 6-O-methyl-2'-deoxyguanosine in DNA + L-cysteinyl-[protein] = S-methyl-L-cysteinyl-[protein] + a 2'-deoxyguanosine in DNA</text>
        <dbReference type="Rhea" id="RHEA:24000"/>
        <dbReference type="Rhea" id="RHEA-COMP:10131"/>
        <dbReference type="Rhea" id="RHEA-COMP:10132"/>
        <dbReference type="Rhea" id="RHEA-COMP:11367"/>
        <dbReference type="Rhea" id="RHEA-COMP:11368"/>
        <dbReference type="ChEBI" id="CHEBI:29950"/>
        <dbReference type="ChEBI" id="CHEBI:82612"/>
        <dbReference type="ChEBI" id="CHEBI:85445"/>
        <dbReference type="ChEBI" id="CHEBI:85448"/>
        <dbReference type="EC" id="2.1.1.63"/>
    </reaction>
</comment>
<dbReference type="SUPFAM" id="SSF46767">
    <property type="entry name" value="Methylated DNA-protein cysteine methyltransferase, C-terminal domain"/>
    <property type="match status" value="1"/>
</dbReference>
<dbReference type="NCBIfam" id="TIGR00589">
    <property type="entry name" value="ogt"/>
    <property type="match status" value="1"/>
</dbReference>
<dbReference type="RefSeq" id="WP_200788354.1">
    <property type="nucleotide sequence ID" value="NZ_JAEDAO010000001.1"/>
</dbReference>
<evidence type="ECO:0000256" key="3">
    <source>
        <dbReference type="ARBA" id="ARBA00011918"/>
    </source>
</evidence>
<dbReference type="FunFam" id="1.10.10.10:FF:000214">
    <property type="entry name" value="Methylated-DNA--protein-cysteine methyltransferase"/>
    <property type="match status" value="1"/>
</dbReference>
<comment type="catalytic activity">
    <reaction evidence="1">
        <text>a 4-O-methyl-thymidine in DNA + L-cysteinyl-[protein] = a thymidine in DNA + S-methyl-L-cysteinyl-[protein]</text>
        <dbReference type="Rhea" id="RHEA:53428"/>
        <dbReference type="Rhea" id="RHEA-COMP:10131"/>
        <dbReference type="Rhea" id="RHEA-COMP:10132"/>
        <dbReference type="Rhea" id="RHEA-COMP:13555"/>
        <dbReference type="Rhea" id="RHEA-COMP:13556"/>
        <dbReference type="ChEBI" id="CHEBI:29950"/>
        <dbReference type="ChEBI" id="CHEBI:82612"/>
        <dbReference type="ChEBI" id="CHEBI:137386"/>
        <dbReference type="ChEBI" id="CHEBI:137387"/>
        <dbReference type="EC" id="2.1.1.63"/>
    </reaction>
</comment>
<evidence type="ECO:0000256" key="8">
    <source>
        <dbReference type="ARBA" id="ARBA00049348"/>
    </source>
</evidence>
<dbReference type="InterPro" id="IPR001497">
    <property type="entry name" value="MethylDNA_cys_MeTrfase_AS"/>
</dbReference>